<evidence type="ECO:0000259" key="11">
    <source>
        <dbReference type="Pfam" id="PF05134"/>
    </source>
</evidence>
<keyword evidence="14" id="KW-1185">Reference proteome</keyword>
<dbReference type="Gene3D" id="3.30.1360.100">
    <property type="entry name" value="General secretion pathway protein M, EpsM"/>
    <property type="match status" value="1"/>
</dbReference>
<dbReference type="GO" id="GO:0009276">
    <property type="term" value="C:Gram-negative-bacterium-type cell wall"/>
    <property type="evidence" value="ECO:0007669"/>
    <property type="project" value="InterPro"/>
</dbReference>
<evidence type="ECO:0000256" key="3">
    <source>
        <dbReference type="ARBA" id="ARBA00022448"/>
    </source>
</evidence>
<keyword evidence="6" id="KW-0812">Transmembrane</keyword>
<comment type="similarity">
    <text evidence="2 10">Belongs to the GSP L family.</text>
</comment>
<keyword evidence="5" id="KW-0997">Cell inner membrane</keyword>
<dbReference type="Pfam" id="PF12693">
    <property type="entry name" value="GspL_C"/>
    <property type="match status" value="1"/>
</dbReference>
<dbReference type="InterPro" id="IPR043129">
    <property type="entry name" value="ATPase_NBD"/>
</dbReference>
<dbReference type="PIRSF" id="PIRSF015761">
    <property type="entry name" value="Protein_L"/>
    <property type="match status" value="1"/>
</dbReference>
<evidence type="ECO:0000259" key="12">
    <source>
        <dbReference type="Pfam" id="PF12693"/>
    </source>
</evidence>
<evidence type="ECO:0000256" key="6">
    <source>
        <dbReference type="ARBA" id="ARBA00022692"/>
    </source>
</evidence>
<dbReference type="InterPro" id="IPR025691">
    <property type="entry name" value="GspL_pp_dom"/>
</dbReference>
<keyword evidence="9" id="KW-0472">Membrane</keyword>
<dbReference type="AlphaFoldDB" id="A0A2T5MH68"/>
<evidence type="ECO:0000256" key="1">
    <source>
        <dbReference type="ARBA" id="ARBA00004377"/>
    </source>
</evidence>
<evidence type="ECO:0000256" key="8">
    <source>
        <dbReference type="ARBA" id="ARBA00022989"/>
    </source>
</evidence>
<evidence type="ECO:0000256" key="5">
    <source>
        <dbReference type="ARBA" id="ARBA00022519"/>
    </source>
</evidence>
<reference evidence="13 14" key="1">
    <citation type="submission" date="2018-04" db="EMBL/GenBank/DDBJ databases">
        <title>Novel species isolated from glacier.</title>
        <authorList>
            <person name="Liu Q."/>
            <person name="Xin Y.-H."/>
        </authorList>
    </citation>
    <scope>NUCLEOTIDE SEQUENCE [LARGE SCALE GENOMIC DNA]</scope>
    <source>
        <strain evidence="13 14">GT1R17</strain>
    </source>
</reference>
<accession>A0A2T5MH68</accession>
<dbReference type="Pfam" id="PF05134">
    <property type="entry name" value="T2SSL"/>
    <property type="match status" value="1"/>
</dbReference>
<keyword evidence="7 10" id="KW-0653">Protein transport</keyword>
<dbReference type="InterPro" id="IPR024230">
    <property type="entry name" value="GspL_cyto_dom"/>
</dbReference>
<dbReference type="InterPro" id="IPR007812">
    <property type="entry name" value="T2SS_protein-GspL"/>
</dbReference>
<dbReference type="SUPFAM" id="SSF53067">
    <property type="entry name" value="Actin-like ATPase domain"/>
    <property type="match status" value="1"/>
</dbReference>
<evidence type="ECO:0000313" key="14">
    <source>
        <dbReference type="Proteomes" id="UP000244248"/>
    </source>
</evidence>
<dbReference type="NCBIfam" id="TIGR01709">
    <property type="entry name" value="typeII_sec_gspL"/>
    <property type="match status" value="1"/>
</dbReference>
<gene>
    <name evidence="13" type="primary">gspL</name>
    <name evidence="13" type="ORF">CJD38_04385</name>
</gene>
<evidence type="ECO:0000256" key="9">
    <source>
        <dbReference type="ARBA" id="ARBA00023136"/>
    </source>
</evidence>
<dbReference type="Proteomes" id="UP000244248">
    <property type="component" value="Unassembled WGS sequence"/>
</dbReference>
<name>A0A2T5MH68_9GAMM</name>
<dbReference type="GO" id="GO:0005886">
    <property type="term" value="C:plasma membrane"/>
    <property type="evidence" value="ECO:0007669"/>
    <property type="project" value="UniProtKB-SubCell"/>
</dbReference>
<keyword evidence="3 10" id="KW-0813">Transport</keyword>
<feature type="domain" description="GspL cytoplasmic actin-ATPase-like" evidence="11">
    <location>
        <begin position="52"/>
        <end position="259"/>
    </location>
</feature>
<evidence type="ECO:0000256" key="7">
    <source>
        <dbReference type="ARBA" id="ARBA00022927"/>
    </source>
</evidence>
<dbReference type="CDD" id="cd24017">
    <property type="entry name" value="ASKHA_T2SSL_N"/>
    <property type="match status" value="1"/>
</dbReference>
<evidence type="ECO:0000256" key="10">
    <source>
        <dbReference type="PIRNR" id="PIRNR015761"/>
    </source>
</evidence>
<comment type="caution">
    <text evidence="13">The sequence shown here is derived from an EMBL/GenBank/DDBJ whole genome shotgun (WGS) entry which is preliminary data.</text>
</comment>
<keyword evidence="8" id="KW-1133">Transmembrane helix</keyword>
<organism evidence="13 14">
    <name type="scientific">Stenotrophobium rhamnosiphilum</name>
    <dbReference type="NCBI Taxonomy" id="2029166"/>
    <lineage>
        <taxon>Bacteria</taxon>
        <taxon>Pseudomonadati</taxon>
        <taxon>Pseudomonadota</taxon>
        <taxon>Gammaproteobacteria</taxon>
        <taxon>Nevskiales</taxon>
        <taxon>Nevskiaceae</taxon>
        <taxon>Stenotrophobium</taxon>
    </lineage>
</organism>
<evidence type="ECO:0000256" key="4">
    <source>
        <dbReference type="ARBA" id="ARBA00022475"/>
    </source>
</evidence>
<comment type="subcellular location">
    <subcellularLocation>
        <location evidence="1">Cell inner membrane</location>
        <topology evidence="1">Single-pass membrane protein</topology>
    </subcellularLocation>
</comment>
<evidence type="ECO:0000256" key="2">
    <source>
        <dbReference type="ARBA" id="ARBA00005318"/>
    </source>
</evidence>
<dbReference type="Gene3D" id="3.30.420.380">
    <property type="match status" value="1"/>
</dbReference>
<dbReference type="GO" id="GO:0015628">
    <property type="term" value="P:protein secretion by the type II secretion system"/>
    <property type="evidence" value="ECO:0007669"/>
    <property type="project" value="InterPro"/>
</dbReference>
<feature type="domain" description="GspL periplasmic" evidence="12">
    <location>
        <begin position="266"/>
        <end position="417"/>
    </location>
</feature>
<sequence length="420" mass="45945">MGRHHRAGSQHGHRITVSQLRETLYIRLHSAAPEAVTAFCIAKPDAVVSFAVNHAPLSDILPQAAGRKVVVLVSSSDVRLTSVTVPARQAAKVLQAAPYALEDQLAEDVDTLHFALGPRQLNGSYPVAVIAKAKIEEWLTPFRAAGLMPDVLVPETLCLPEAETDRWSALAEPGHITVRSAGFNGFGCVAEDLPLFLEMADPEKQAQLRILISRSFQGDFTQLGWPVELFPGFAEPMEALLQNYRPDHSINLLQGAYSPREDFKRIWQPWRIAAILAAIWIALTGLNHGVQAFKLKRQLNAQNQENVQRFQQLFPTETRIVDLSAQAEQQFTRLKGGGASGTLLPLIGTLSSALTATPGLLLQSLQYRDGALFVALTGTDLQQLETLRAWFTQHHGTTLEVQSANAGSDGVQIRIKLTPA</sequence>
<keyword evidence="4" id="KW-1003">Cell membrane</keyword>
<proteinExistence type="inferred from homology"/>
<protein>
    <recommendedName>
        <fullName evidence="10">Type II secretion system protein L</fullName>
        <shortName evidence="10">T2SS protein L</shortName>
    </recommendedName>
</protein>
<evidence type="ECO:0000313" key="13">
    <source>
        <dbReference type="EMBL" id="PTU31928.1"/>
    </source>
</evidence>
<dbReference type="EMBL" id="QANS01000002">
    <property type="protein sequence ID" value="PTU31928.1"/>
    <property type="molecule type" value="Genomic_DNA"/>
</dbReference>
<comment type="function">
    <text evidence="10">Inner membrane component of the type II secretion system required for the energy-dependent secretion of extracellular factors such as proteases and toxins from the periplasm.</text>
</comment>
<dbReference type="GO" id="GO:0015627">
    <property type="term" value="C:type II protein secretion system complex"/>
    <property type="evidence" value="ECO:0007669"/>
    <property type="project" value="InterPro"/>
</dbReference>